<evidence type="ECO:0000256" key="2">
    <source>
        <dbReference type="ARBA" id="ARBA00006208"/>
    </source>
</evidence>
<dbReference type="EMBL" id="GANP01001921">
    <property type="protein sequence ID" value="JAB82547.1"/>
    <property type="molecule type" value="mRNA"/>
</dbReference>
<keyword evidence="4 6" id="KW-1133">Transmembrane helix</keyword>
<sequence>MKFISYVSDSVTDNFVTRTLRGYSKGPGGASPPVSVLASESTPPAWAKHLVRTGGLCVRLAGVSGALAVALGAYGAHVLFKKDDVPEELKEAFDRANHYHLLHTLALLATPLTRRPGLVGTLLTTGMTLFCGSCYVHALTGNEQIKMAAPFGGTVLISCLALHAALTAQPPNVLGTNSSRQV</sequence>
<protein>
    <submittedName>
        <fullName evidence="7">Putative conserved plasma membrane protein</fullName>
    </submittedName>
</protein>
<proteinExistence type="evidence at transcript level"/>
<organism evidence="7">
    <name type="scientific">Ixodes ricinus</name>
    <name type="common">Common tick</name>
    <name type="synonym">Acarus ricinus</name>
    <dbReference type="NCBI Taxonomy" id="34613"/>
    <lineage>
        <taxon>Eukaryota</taxon>
        <taxon>Metazoa</taxon>
        <taxon>Ecdysozoa</taxon>
        <taxon>Arthropoda</taxon>
        <taxon>Chelicerata</taxon>
        <taxon>Arachnida</taxon>
        <taxon>Acari</taxon>
        <taxon>Parasitiformes</taxon>
        <taxon>Ixodida</taxon>
        <taxon>Ixodoidea</taxon>
        <taxon>Ixodidae</taxon>
        <taxon>Ixodinae</taxon>
        <taxon>Ixodes</taxon>
    </lineage>
</organism>
<accession>V5I0I8</accession>
<comment type="similarity">
    <text evidence="2">Belongs to the TMEM256 family.</text>
</comment>
<dbReference type="PANTHER" id="PTHR43461">
    <property type="entry name" value="TRANSMEMBRANE PROTEIN 256"/>
    <property type="match status" value="1"/>
</dbReference>
<reference evidence="7" key="1">
    <citation type="journal article" date="2015" name="Sci. Rep.">
        <title>Tissue- and time-dependent transcription in Ixodes ricinus salivary glands and midguts when blood feeding on the vertebrate host.</title>
        <authorList>
            <person name="Kotsyfakis M."/>
            <person name="Schwarz A."/>
            <person name="Erhart J."/>
            <person name="Ribeiro J.M."/>
        </authorList>
    </citation>
    <scope>NUCLEOTIDE SEQUENCE</scope>
    <source>
        <tissue evidence="7">Salivary gland and midgut</tissue>
    </source>
</reference>
<evidence type="ECO:0000256" key="5">
    <source>
        <dbReference type="ARBA" id="ARBA00023136"/>
    </source>
</evidence>
<feature type="transmembrane region" description="Helical" evidence="6">
    <location>
        <begin position="56"/>
        <end position="80"/>
    </location>
</feature>
<evidence type="ECO:0000256" key="1">
    <source>
        <dbReference type="ARBA" id="ARBA00004141"/>
    </source>
</evidence>
<evidence type="ECO:0000256" key="4">
    <source>
        <dbReference type="ARBA" id="ARBA00022989"/>
    </source>
</evidence>
<evidence type="ECO:0000256" key="6">
    <source>
        <dbReference type="SAM" id="Phobius"/>
    </source>
</evidence>
<evidence type="ECO:0000256" key="3">
    <source>
        <dbReference type="ARBA" id="ARBA00022692"/>
    </source>
</evidence>
<dbReference type="Pfam" id="PF04241">
    <property type="entry name" value="DUF423"/>
    <property type="match status" value="1"/>
</dbReference>
<evidence type="ECO:0000313" key="7">
    <source>
        <dbReference type="EMBL" id="JAB82547.1"/>
    </source>
</evidence>
<dbReference type="InterPro" id="IPR006696">
    <property type="entry name" value="DUF423"/>
</dbReference>
<dbReference type="PANTHER" id="PTHR43461:SF1">
    <property type="entry name" value="TRANSMEMBRANE PROTEIN 256"/>
    <property type="match status" value="1"/>
</dbReference>
<dbReference type="GO" id="GO:0016020">
    <property type="term" value="C:membrane"/>
    <property type="evidence" value="ECO:0007669"/>
    <property type="project" value="UniProtKB-SubCell"/>
</dbReference>
<keyword evidence="5 6" id="KW-0472">Membrane</keyword>
<keyword evidence="3 6" id="KW-0812">Transmembrane</keyword>
<dbReference type="AlphaFoldDB" id="V5I0I8"/>
<comment type="subcellular location">
    <subcellularLocation>
        <location evidence="1">Membrane</location>
        <topology evidence="1">Multi-pass membrane protein</topology>
    </subcellularLocation>
</comment>
<name>V5I0I8_IXORI</name>
<feature type="transmembrane region" description="Helical" evidence="6">
    <location>
        <begin position="117"/>
        <end position="136"/>
    </location>
</feature>